<proteinExistence type="predicted"/>
<comment type="caution">
    <text evidence="1">The sequence shown here is derived from an EMBL/GenBank/DDBJ whole genome shotgun (WGS) entry which is preliminary data.</text>
</comment>
<evidence type="ECO:0000313" key="1">
    <source>
        <dbReference type="EMBL" id="KAI6082915.1"/>
    </source>
</evidence>
<gene>
    <name evidence="1" type="ORF">F4821DRAFT_246068</name>
</gene>
<sequence length="239" mass="26402">MSPKIVSLIYVGLILSVFTAVLSCEIQEDRSSMKEISFPRLVLGPEGSDPATIGYQLNHAILNVRNLTRSLDFYNHIFGMRHMYTVQITEHFYTAYMGHSSGGRNGTGHQTTDELIRNQANSQGLLELLYVDIEDNFDISPSTDVSNTFSHLGFIVPDINEAQLRLELSNVSIYKRVGEPFPADGPVINAGVLNRSRFSQEEFDSIIVGMTESTKGYILAADPDGNMLEIVPQSGPNAV</sequence>
<dbReference type="EMBL" id="MU394361">
    <property type="protein sequence ID" value="KAI6082915.1"/>
    <property type="molecule type" value="Genomic_DNA"/>
</dbReference>
<evidence type="ECO:0000313" key="2">
    <source>
        <dbReference type="Proteomes" id="UP001497680"/>
    </source>
</evidence>
<accession>A0ACC0CRD5</accession>
<organism evidence="1 2">
    <name type="scientific">Hypoxylon rubiginosum</name>
    <dbReference type="NCBI Taxonomy" id="110542"/>
    <lineage>
        <taxon>Eukaryota</taxon>
        <taxon>Fungi</taxon>
        <taxon>Dikarya</taxon>
        <taxon>Ascomycota</taxon>
        <taxon>Pezizomycotina</taxon>
        <taxon>Sordariomycetes</taxon>
        <taxon>Xylariomycetidae</taxon>
        <taxon>Xylariales</taxon>
        <taxon>Hypoxylaceae</taxon>
        <taxon>Hypoxylon</taxon>
    </lineage>
</organism>
<protein>
    <submittedName>
        <fullName evidence="1">Uncharacterized protein</fullName>
    </submittedName>
</protein>
<keyword evidence="2" id="KW-1185">Reference proteome</keyword>
<name>A0ACC0CRD5_9PEZI</name>
<reference evidence="1 2" key="1">
    <citation type="journal article" date="2022" name="New Phytol.">
        <title>Ecological generalism drives hyperdiversity of secondary metabolite gene clusters in xylarialean endophytes.</title>
        <authorList>
            <person name="Franco M.E.E."/>
            <person name="Wisecaver J.H."/>
            <person name="Arnold A.E."/>
            <person name="Ju Y.M."/>
            <person name="Slot J.C."/>
            <person name="Ahrendt S."/>
            <person name="Moore L.P."/>
            <person name="Eastman K.E."/>
            <person name="Scott K."/>
            <person name="Konkel Z."/>
            <person name="Mondo S.J."/>
            <person name="Kuo A."/>
            <person name="Hayes R.D."/>
            <person name="Haridas S."/>
            <person name="Andreopoulos B."/>
            <person name="Riley R."/>
            <person name="LaButti K."/>
            <person name="Pangilinan J."/>
            <person name="Lipzen A."/>
            <person name="Amirebrahimi M."/>
            <person name="Yan J."/>
            <person name="Adam C."/>
            <person name="Keymanesh K."/>
            <person name="Ng V."/>
            <person name="Louie K."/>
            <person name="Northen T."/>
            <person name="Drula E."/>
            <person name="Henrissat B."/>
            <person name="Hsieh H.M."/>
            <person name="Youens-Clark K."/>
            <person name="Lutzoni F."/>
            <person name="Miadlikowska J."/>
            <person name="Eastwood D.C."/>
            <person name="Hamelin R.C."/>
            <person name="Grigoriev I.V."/>
            <person name="U'Ren J.M."/>
        </authorList>
    </citation>
    <scope>NUCLEOTIDE SEQUENCE [LARGE SCALE GENOMIC DNA]</scope>
    <source>
        <strain evidence="1 2">ER1909</strain>
    </source>
</reference>
<dbReference type="Proteomes" id="UP001497680">
    <property type="component" value="Unassembled WGS sequence"/>
</dbReference>